<protein>
    <recommendedName>
        <fullName evidence="10">NB-ARC domain-containing protein</fullName>
    </recommendedName>
</protein>
<accession>A0A2G2V4E3</accession>
<dbReference type="GO" id="GO:0016020">
    <property type="term" value="C:membrane"/>
    <property type="evidence" value="ECO:0007669"/>
    <property type="project" value="UniProtKB-SubCell"/>
</dbReference>
<dbReference type="Gene3D" id="3.40.50.300">
    <property type="entry name" value="P-loop containing nucleotide triphosphate hydrolases"/>
    <property type="match status" value="1"/>
</dbReference>
<dbReference type="FunFam" id="3.40.50.300:FF:001091">
    <property type="entry name" value="Probable disease resistance protein At1g61300"/>
    <property type="match status" value="1"/>
</dbReference>
<name>A0A2G2V4E3_CAPBA</name>
<dbReference type="OrthoDB" id="2018467at2759"/>
<dbReference type="PRINTS" id="PR00364">
    <property type="entry name" value="DISEASERSIST"/>
</dbReference>
<reference evidence="12" key="2">
    <citation type="journal article" date="2017" name="J. Anim. Genet.">
        <title>Multiple reference genome sequences of hot pepper reveal the massive evolution of plant disease resistance genes by retroduplication.</title>
        <authorList>
            <person name="Kim S."/>
            <person name="Park J."/>
            <person name="Yeom S.-I."/>
            <person name="Kim Y.-M."/>
            <person name="Seo E."/>
            <person name="Kim K.-T."/>
            <person name="Kim M.-S."/>
            <person name="Lee J.M."/>
            <person name="Cheong K."/>
            <person name="Shin H.-S."/>
            <person name="Kim S.-B."/>
            <person name="Han K."/>
            <person name="Lee J."/>
            <person name="Park M."/>
            <person name="Lee H.-A."/>
            <person name="Lee H.-Y."/>
            <person name="Lee Y."/>
            <person name="Oh S."/>
            <person name="Lee J.H."/>
            <person name="Choi E."/>
            <person name="Choi E."/>
            <person name="Lee S.E."/>
            <person name="Jeon J."/>
            <person name="Kim H."/>
            <person name="Choi G."/>
            <person name="Song H."/>
            <person name="Lee J."/>
            <person name="Lee S.-C."/>
            <person name="Kwon J.-K."/>
            <person name="Lee H.-Y."/>
            <person name="Koo N."/>
            <person name="Hong Y."/>
            <person name="Kim R.W."/>
            <person name="Kang W.-H."/>
            <person name="Huh J.H."/>
            <person name="Kang B.-C."/>
            <person name="Yang T.-J."/>
            <person name="Lee Y.-H."/>
            <person name="Bennetzen J.L."/>
            <person name="Choi D."/>
        </authorList>
    </citation>
    <scope>NUCLEOTIDE SEQUENCE [LARGE SCALE GENOMIC DNA]</scope>
    <source>
        <strain evidence="12">cv. PBC81</strain>
    </source>
</reference>
<dbReference type="InterPro" id="IPR002182">
    <property type="entry name" value="NB-ARC"/>
</dbReference>
<keyword evidence="7" id="KW-0067">ATP-binding</keyword>
<dbReference type="GO" id="GO:0005524">
    <property type="term" value="F:ATP binding"/>
    <property type="evidence" value="ECO:0007669"/>
    <property type="project" value="UniProtKB-KW"/>
</dbReference>
<evidence type="ECO:0000256" key="9">
    <source>
        <dbReference type="ARBA" id="ARBA00023136"/>
    </source>
</evidence>
<feature type="domain" description="NB-ARC" evidence="10">
    <location>
        <begin position="184"/>
        <end position="357"/>
    </location>
</feature>
<keyword evidence="4" id="KW-0677">Repeat</keyword>
<evidence type="ECO:0000256" key="3">
    <source>
        <dbReference type="ARBA" id="ARBA00022614"/>
    </source>
</evidence>
<dbReference type="InterPro" id="IPR044974">
    <property type="entry name" value="Disease_R_plants"/>
</dbReference>
<dbReference type="SUPFAM" id="SSF52540">
    <property type="entry name" value="P-loop containing nucleoside triphosphate hydrolases"/>
    <property type="match status" value="1"/>
</dbReference>
<gene>
    <name evidence="11" type="ORF">CQW23_32583</name>
</gene>
<proteinExistence type="inferred from homology"/>
<dbReference type="GO" id="GO:0098542">
    <property type="term" value="P:defense response to other organism"/>
    <property type="evidence" value="ECO:0007669"/>
    <property type="project" value="TreeGrafter"/>
</dbReference>
<dbReference type="Gene3D" id="1.10.8.430">
    <property type="entry name" value="Helical domain of apoptotic protease-activating factors"/>
    <property type="match status" value="1"/>
</dbReference>
<evidence type="ECO:0000256" key="7">
    <source>
        <dbReference type="ARBA" id="ARBA00022840"/>
    </source>
</evidence>
<reference evidence="11 12" key="1">
    <citation type="journal article" date="2017" name="Genome Biol.">
        <title>New reference genome sequences of hot pepper reveal the massive evolution of plant disease-resistance genes by retroduplication.</title>
        <authorList>
            <person name="Kim S."/>
            <person name="Park J."/>
            <person name="Yeom S.I."/>
            <person name="Kim Y.M."/>
            <person name="Seo E."/>
            <person name="Kim K.T."/>
            <person name="Kim M.S."/>
            <person name="Lee J.M."/>
            <person name="Cheong K."/>
            <person name="Shin H.S."/>
            <person name="Kim S.B."/>
            <person name="Han K."/>
            <person name="Lee J."/>
            <person name="Park M."/>
            <person name="Lee H.A."/>
            <person name="Lee H.Y."/>
            <person name="Lee Y."/>
            <person name="Oh S."/>
            <person name="Lee J.H."/>
            <person name="Choi E."/>
            <person name="Choi E."/>
            <person name="Lee S.E."/>
            <person name="Jeon J."/>
            <person name="Kim H."/>
            <person name="Choi G."/>
            <person name="Song H."/>
            <person name="Lee J."/>
            <person name="Lee S.C."/>
            <person name="Kwon J.K."/>
            <person name="Lee H.Y."/>
            <person name="Koo N."/>
            <person name="Hong Y."/>
            <person name="Kim R.W."/>
            <person name="Kang W.H."/>
            <person name="Huh J.H."/>
            <person name="Kang B.C."/>
            <person name="Yang T.J."/>
            <person name="Lee Y.H."/>
            <person name="Bennetzen J.L."/>
            <person name="Choi D."/>
        </authorList>
    </citation>
    <scope>NUCLEOTIDE SEQUENCE [LARGE SCALE GENOMIC DNA]</scope>
    <source>
        <strain evidence="12">cv. PBC81</strain>
    </source>
</reference>
<dbReference type="EMBL" id="MLFT02000308">
    <property type="protein sequence ID" value="PHT27817.1"/>
    <property type="molecule type" value="Genomic_DNA"/>
</dbReference>
<evidence type="ECO:0000256" key="5">
    <source>
        <dbReference type="ARBA" id="ARBA00022741"/>
    </source>
</evidence>
<keyword evidence="12" id="KW-1185">Reference proteome</keyword>
<dbReference type="InterPro" id="IPR042197">
    <property type="entry name" value="Apaf_helical"/>
</dbReference>
<dbReference type="PANTHER" id="PTHR23155:SF1152">
    <property type="entry name" value="AAA+ ATPASE DOMAIN-CONTAINING PROTEIN"/>
    <property type="match status" value="1"/>
</dbReference>
<evidence type="ECO:0000256" key="4">
    <source>
        <dbReference type="ARBA" id="ARBA00022737"/>
    </source>
</evidence>
<comment type="subcellular location">
    <subcellularLocation>
        <location evidence="1">Membrane</location>
        <topology evidence="1">Peripheral membrane protein</topology>
    </subcellularLocation>
</comment>
<dbReference type="Gene3D" id="1.10.10.10">
    <property type="entry name" value="Winged helix-like DNA-binding domain superfamily/Winged helix DNA-binding domain"/>
    <property type="match status" value="1"/>
</dbReference>
<comment type="similarity">
    <text evidence="2">Belongs to the disease resistance NB-LRR family.</text>
</comment>
<sequence>MSFGENQAAIVTCCYNELSGHNWNTIDMAYASVASLVRTIQSVLISNSPALFNLICGHREKFKTLHEKVSSLEVFTKNFEKNNVSGEMTDFEVEVKEVASAAEYTIQLRLTEIVLGENKSQEKKARRRFRQSLQQVEEDVDRIWKESTKVQDKGKQATKESLVHDFSSSTNDILNVNNNMVGRDDQKEHLLEDLTGSYSGEPKVIPIVGMGGIGKTTLAKEVYNNESILRRFDVRAWTTVSQQHKIKEILLSLLQSTIKMDDTVKMKGEAELADMLQKSLKRKRYLIVLDDIWSCEVWDGVRQCFPTEDDVGSRILLTTRNNEVARGAGTENLSMQMNYMDQDESWKLFKSAAFSNEALSSEFETIGKKIAEKCHGLPLTIVVVAGLLKSKRVIEDWESVAKDVTSFITNDPDEQCSRVLGLSYNHLSSDLKTCLLHFGIFPEDSEIPVKRLMRSWMAEGS</sequence>
<dbReference type="PANTHER" id="PTHR23155">
    <property type="entry name" value="DISEASE RESISTANCE PROTEIN RP"/>
    <property type="match status" value="1"/>
</dbReference>
<evidence type="ECO:0000256" key="6">
    <source>
        <dbReference type="ARBA" id="ARBA00022821"/>
    </source>
</evidence>
<dbReference type="AlphaFoldDB" id="A0A2G2V4E3"/>
<evidence type="ECO:0000256" key="8">
    <source>
        <dbReference type="ARBA" id="ARBA00023054"/>
    </source>
</evidence>
<dbReference type="GO" id="GO:0005737">
    <property type="term" value="C:cytoplasm"/>
    <property type="evidence" value="ECO:0007669"/>
    <property type="project" value="UniProtKB-SubCell"/>
</dbReference>
<dbReference type="Pfam" id="PF00931">
    <property type="entry name" value="NB-ARC"/>
    <property type="match status" value="1"/>
</dbReference>
<dbReference type="FunFam" id="1.10.8.430:FF:000003">
    <property type="entry name" value="Probable disease resistance protein At5g66910"/>
    <property type="match status" value="1"/>
</dbReference>
<dbReference type="CDD" id="cd14798">
    <property type="entry name" value="RX-CC_like"/>
    <property type="match status" value="1"/>
</dbReference>
<evidence type="ECO:0000256" key="2">
    <source>
        <dbReference type="ARBA" id="ARBA00008894"/>
    </source>
</evidence>
<keyword evidence="3" id="KW-0433">Leucine-rich repeat</keyword>
<keyword evidence="5" id="KW-0547">Nucleotide-binding</keyword>
<evidence type="ECO:0000313" key="11">
    <source>
        <dbReference type="EMBL" id="PHT27817.1"/>
    </source>
</evidence>
<comment type="caution">
    <text evidence="11">The sequence shown here is derived from an EMBL/GenBank/DDBJ whole genome shotgun (WGS) entry which is preliminary data.</text>
</comment>
<keyword evidence="8" id="KW-0175">Coiled coil</keyword>
<dbReference type="InterPro" id="IPR036388">
    <property type="entry name" value="WH-like_DNA-bd_sf"/>
</dbReference>
<dbReference type="Gene3D" id="1.20.5.4130">
    <property type="match status" value="1"/>
</dbReference>
<organism evidence="11 12">
    <name type="scientific">Capsicum baccatum</name>
    <name type="common">Peruvian pepper</name>
    <dbReference type="NCBI Taxonomy" id="33114"/>
    <lineage>
        <taxon>Eukaryota</taxon>
        <taxon>Viridiplantae</taxon>
        <taxon>Streptophyta</taxon>
        <taxon>Embryophyta</taxon>
        <taxon>Tracheophyta</taxon>
        <taxon>Spermatophyta</taxon>
        <taxon>Magnoliopsida</taxon>
        <taxon>eudicotyledons</taxon>
        <taxon>Gunneridae</taxon>
        <taxon>Pentapetalae</taxon>
        <taxon>asterids</taxon>
        <taxon>lamiids</taxon>
        <taxon>Solanales</taxon>
        <taxon>Solanaceae</taxon>
        <taxon>Solanoideae</taxon>
        <taxon>Capsiceae</taxon>
        <taxon>Capsicum</taxon>
    </lineage>
</organism>
<dbReference type="InterPro" id="IPR027417">
    <property type="entry name" value="P-loop_NTPase"/>
</dbReference>
<dbReference type="Proteomes" id="UP000224567">
    <property type="component" value="Unassembled WGS sequence"/>
</dbReference>
<evidence type="ECO:0000259" key="10">
    <source>
        <dbReference type="Pfam" id="PF00931"/>
    </source>
</evidence>
<dbReference type="GO" id="GO:0043531">
    <property type="term" value="F:ADP binding"/>
    <property type="evidence" value="ECO:0007669"/>
    <property type="project" value="InterPro"/>
</dbReference>
<evidence type="ECO:0000313" key="12">
    <source>
        <dbReference type="Proteomes" id="UP000224567"/>
    </source>
</evidence>
<keyword evidence="6" id="KW-0611">Plant defense</keyword>
<dbReference type="InterPro" id="IPR038005">
    <property type="entry name" value="RX-like_CC"/>
</dbReference>
<keyword evidence="9" id="KW-0472">Membrane</keyword>
<evidence type="ECO:0000256" key="1">
    <source>
        <dbReference type="ARBA" id="ARBA00004170"/>
    </source>
</evidence>